<evidence type="ECO:0000313" key="7">
    <source>
        <dbReference type="Proteomes" id="UP000675920"/>
    </source>
</evidence>
<dbReference type="InterPro" id="IPR024478">
    <property type="entry name" value="HlyB_4HB_MCP"/>
</dbReference>
<dbReference type="Gene3D" id="1.10.287.950">
    <property type="entry name" value="Methyl-accepting chemotaxis protein"/>
    <property type="match status" value="1"/>
</dbReference>
<dbReference type="RefSeq" id="WP_034411058.1">
    <property type="nucleotide sequence ID" value="NZ_AXWS01000008.1"/>
</dbReference>
<reference evidence="8" key="2">
    <citation type="submission" date="2025-08" db="UniProtKB">
        <authorList>
            <consortium name="RefSeq"/>
        </authorList>
    </citation>
    <scope>IDENTIFICATION</scope>
</reference>
<dbReference type="FunFam" id="1.10.287.950:FF:000001">
    <property type="entry name" value="Methyl-accepting chemotaxis sensory transducer"/>
    <property type="match status" value="1"/>
</dbReference>
<keyword evidence="7" id="KW-1185">Reference proteome</keyword>
<comment type="subcellular location">
    <subcellularLocation>
        <location evidence="1">Membrane</location>
    </subcellularLocation>
</comment>
<keyword evidence="5" id="KW-0812">Transmembrane</keyword>
<dbReference type="GO" id="GO:0004888">
    <property type="term" value="F:transmembrane signaling receptor activity"/>
    <property type="evidence" value="ECO:0007669"/>
    <property type="project" value="InterPro"/>
</dbReference>
<evidence type="ECO:0000256" key="2">
    <source>
        <dbReference type="ARBA" id="ARBA00022481"/>
    </source>
</evidence>
<evidence type="ECO:0000256" key="1">
    <source>
        <dbReference type="ARBA" id="ARBA00004370"/>
    </source>
</evidence>
<keyword evidence="2" id="KW-0488">Methylation</keyword>
<sequence length="524" mass="54705">MNRLLPLTVRQQLLLSFGSLCAACLLIAMLGILALSDANQRFFIYINGFGERVATVSQLGNSTKDMAIATRNALLAGDTATRDRQLAHARDASARSDALLAHYNELVASATDMDDQARATAARLNQIEREYRDVALRLLAHVTAGERDAALGVITRECMPLLDSLDTVLADYVALSTRIQRERGDSALASLTRQRALLMTVSALALVGSLLLGIWLVRSLGGALGAEPALLRAVVGRVADGDLRPIPEAARAPAGSVLASLGAMQMALVTLIGRVGTAADSIATASGQIASGNQDLSRRTEQQASALQQTTAQMHQMTDTVRASTDGAHQASQLATEAARVANEGGAVMERVVGTMDEITESSRRIADIIGVIDGIAFQTNILALNAAVEAARAGDQGRGFAVVAQEVRSLASRSASAAREIKQLIDDSTQRVEAGSQLAGEAGTTIASVVRQVNLMSDLIADIHAAASEQASGIVQVNQAVGSLDGATQQNAALVEQSAAAADSLRVQAESMAALVGRFRLAG</sequence>
<dbReference type="GO" id="GO:0007165">
    <property type="term" value="P:signal transduction"/>
    <property type="evidence" value="ECO:0007669"/>
    <property type="project" value="UniProtKB-KW"/>
</dbReference>
<organism evidence="7 8">
    <name type="scientific">Derxia gummosa DSM 723</name>
    <dbReference type="NCBI Taxonomy" id="1121388"/>
    <lineage>
        <taxon>Bacteria</taxon>
        <taxon>Pseudomonadati</taxon>
        <taxon>Pseudomonadota</taxon>
        <taxon>Betaproteobacteria</taxon>
        <taxon>Burkholderiales</taxon>
        <taxon>Alcaligenaceae</taxon>
        <taxon>Derxia</taxon>
    </lineage>
</organism>
<dbReference type="InterPro" id="IPR004089">
    <property type="entry name" value="MCPsignal_dom"/>
</dbReference>
<dbReference type="InterPro" id="IPR004090">
    <property type="entry name" value="Chemotax_Me-accpt_rcpt"/>
</dbReference>
<dbReference type="PROSITE" id="PS50111">
    <property type="entry name" value="CHEMOTAXIS_TRANSDUC_2"/>
    <property type="match status" value="1"/>
</dbReference>
<keyword evidence="5" id="KW-1133">Transmembrane helix</keyword>
<dbReference type="InterPro" id="IPR051310">
    <property type="entry name" value="MCP_chemotaxis"/>
</dbReference>
<dbReference type="CDD" id="cd19411">
    <property type="entry name" value="MCP2201-like_sensor"/>
    <property type="match status" value="1"/>
</dbReference>
<accession>A0A8B6X7X2</accession>
<evidence type="ECO:0000313" key="8">
    <source>
        <dbReference type="RefSeq" id="WP_034411058.1"/>
    </source>
</evidence>
<dbReference type="Pfam" id="PF12729">
    <property type="entry name" value="4HB_MCP_1"/>
    <property type="match status" value="1"/>
</dbReference>
<protein>
    <submittedName>
        <fullName evidence="8">Methyl-accepting chemotaxis protein</fullName>
    </submittedName>
</protein>
<dbReference type="PRINTS" id="PR00260">
    <property type="entry name" value="CHEMTRNSDUCR"/>
</dbReference>
<dbReference type="PANTHER" id="PTHR43531:SF14">
    <property type="entry name" value="METHYL-ACCEPTING CHEMOTAXIS PROTEIN I-RELATED"/>
    <property type="match status" value="1"/>
</dbReference>
<dbReference type="GO" id="GO:0006935">
    <property type="term" value="P:chemotaxis"/>
    <property type="evidence" value="ECO:0007669"/>
    <property type="project" value="InterPro"/>
</dbReference>
<proteinExistence type="inferred from homology"/>
<dbReference type="PANTHER" id="PTHR43531">
    <property type="entry name" value="PROTEIN ICFG"/>
    <property type="match status" value="1"/>
</dbReference>
<evidence type="ECO:0000256" key="4">
    <source>
        <dbReference type="PROSITE-ProRule" id="PRU00284"/>
    </source>
</evidence>
<dbReference type="AlphaFoldDB" id="A0A8B6X7X2"/>
<evidence type="ECO:0000256" key="3">
    <source>
        <dbReference type="ARBA" id="ARBA00029447"/>
    </source>
</evidence>
<dbReference type="Proteomes" id="UP000675920">
    <property type="component" value="Unplaced"/>
</dbReference>
<feature type="transmembrane region" description="Helical" evidence="5">
    <location>
        <begin position="12"/>
        <end position="35"/>
    </location>
</feature>
<feature type="domain" description="Methyl-accepting transducer" evidence="6">
    <location>
        <begin position="278"/>
        <end position="507"/>
    </location>
</feature>
<evidence type="ECO:0000259" key="6">
    <source>
        <dbReference type="PROSITE" id="PS50111"/>
    </source>
</evidence>
<dbReference type="GO" id="GO:0005886">
    <property type="term" value="C:plasma membrane"/>
    <property type="evidence" value="ECO:0007669"/>
    <property type="project" value="TreeGrafter"/>
</dbReference>
<keyword evidence="5" id="KW-0472">Membrane</keyword>
<dbReference type="SUPFAM" id="SSF58104">
    <property type="entry name" value="Methyl-accepting chemotaxis protein (MCP) signaling domain"/>
    <property type="match status" value="1"/>
</dbReference>
<dbReference type="SMART" id="SM00283">
    <property type="entry name" value="MA"/>
    <property type="match status" value="1"/>
</dbReference>
<dbReference type="Pfam" id="PF00015">
    <property type="entry name" value="MCPsignal"/>
    <property type="match status" value="1"/>
</dbReference>
<comment type="similarity">
    <text evidence="3">Belongs to the methyl-accepting chemotaxis (MCP) protein family.</text>
</comment>
<keyword evidence="4" id="KW-0807">Transducer</keyword>
<name>A0A8B6X7X2_9BURK</name>
<evidence type="ECO:0000256" key="5">
    <source>
        <dbReference type="SAM" id="Phobius"/>
    </source>
</evidence>
<dbReference type="InterPro" id="IPR047347">
    <property type="entry name" value="YvaQ-like_sensor"/>
</dbReference>
<dbReference type="OrthoDB" id="9806477at2"/>
<reference evidence="8" key="1">
    <citation type="journal article" date="1992" name="J. Biol. Chem.">
        <title>Sequence and characterization of Bacillus subtilis CheW.</title>
        <authorList>
            <person name="Hanlon D.W."/>
            <person name="Marquez-Magana L.M."/>
            <person name="Carpenter P.B."/>
            <person name="Chamberlin M.J."/>
            <person name="Ordal G.W."/>
        </authorList>
    </citation>
    <scope>NUCLEOTIDE SEQUENCE</scope>
</reference>